<reference evidence="2" key="1">
    <citation type="submission" date="2024-05" db="EMBL/GenBank/DDBJ databases">
        <title>Planctomycetes of the genus Singulisphaera possess chitinolytic capabilities.</title>
        <authorList>
            <person name="Ivanova A."/>
        </authorList>
    </citation>
    <scope>NUCLEOTIDE SEQUENCE</scope>
    <source>
        <strain evidence="2">Ch08T</strain>
    </source>
</reference>
<protein>
    <submittedName>
        <fullName evidence="2">Uncharacterized protein</fullName>
    </submittedName>
</protein>
<accession>A0AAU7CT77</accession>
<evidence type="ECO:0000313" key="2">
    <source>
        <dbReference type="EMBL" id="XBH08238.1"/>
    </source>
</evidence>
<evidence type="ECO:0000256" key="1">
    <source>
        <dbReference type="SAM" id="MobiDB-lite"/>
    </source>
</evidence>
<name>A0AAU7CT77_9BACT</name>
<dbReference type="AlphaFoldDB" id="A0AAU7CT77"/>
<gene>
    <name evidence="2" type="ORF">V5E97_20000</name>
</gene>
<organism evidence="2">
    <name type="scientific">Singulisphaera sp. Ch08</name>
    <dbReference type="NCBI Taxonomy" id="3120278"/>
    <lineage>
        <taxon>Bacteria</taxon>
        <taxon>Pseudomonadati</taxon>
        <taxon>Planctomycetota</taxon>
        <taxon>Planctomycetia</taxon>
        <taxon>Isosphaerales</taxon>
        <taxon>Isosphaeraceae</taxon>
        <taxon>Singulisphaera</taxon>
    </lineage>
</organism>
<dbReference type="EMBL" id="CP155447">
    <property type="protein sequence ID" value="XBH08238.1"/>
    <property type="molecule type" value="Genomic_DNA"/>
</dbReference>
<sequence length="159" mass="17045">MTSHCRRLNFLWVAFLAIVGMLSVGTPVKACAEVKVPKACCQANPAADCQCCGLSESTSLLSGAARSERFEWSVPSAVVRLEAPWSGTSCECRANAPAAPAPKPDSSSSDKSRTDQGHDEVIAHLAYAPRPFMPAFRLVSTNMSPPNSPLYLRTLHLLV</sequence>
<proteinExistence type="predicted"/>
<feature type="region of interest" description="Disordered" evidence="1">
    <location>
        <begin position="95"/>
        <end position="116"/>
    </location>
</feature>
<dbReference type="RefSeq" id="WP_406701071.1">
    <property type="nucleotide sequence ID" value="NZ_CP155447.1"/>
</dbReference>